<name>A0ABD0M0L8_9CAEN</name>
<dbReference type="PANTHER" id="PTHR24113">
    <property type="entry name" value="RAN GTPASE-ACTIVATING PROTEIN 1"/>
    <property type="match status" value="1"/>
</dbReference>
<organism evidence="5 6">
    <name type="scientific">Batillaria attramentaria</name>
    <dbReference type="NCBI Taxonomy" id="370345"/>
    <lineage>
        <taxon>Eukaryota</taxon>
        <taxon>Metazoa</taxon>
        <taxon>Spiralia</taxon>
        <taxon>Lophotrochozoa</taxon>
        <taxon>Mollusca</taxon>
        <taxon>Gastropoda</taxon>
        <taxon>Caenogastropoda</taxon>
        <taxon>Sorbeoconcha</taxon>
        <taxon>Cerithioidea</taxon>
        <taxon>Batillariidae</taxon>
        <taxon>Batillaria</taxon>
    </lineage>
</organism>
<protein>
    <submittedName>
        <fullName evidence="5">Uncharacterized protein</fullName>
    </submittedName>
</protein>
<feature type="non-terminal residue" evidence="5">
    <location>
        <position position="1"/>
    </location>
</feature>
<keyword evidence="1" id="KW-0343">GTPase activation</keyword>
<reference evidence="5 6" key="1">
    <citation type="journal article" date="2023" name="Sci. Data">
        <title>Genome assembly of the Korean intertidal mud-creeper Batillaria attramentaria.</title>
        <authorList>
            <person name="Patra A.K."/>
            <person name="Ho P.T."/>
            <person name="Jun S."/>
            <person name="Lee S.J."/>
            <person name="Kim Y."/>
            <person name="Won Y.J."/>
        </authorList>
    </citation>
    <scope>NUCLEOTIDE SEQUENCE [LARGE SCALE GENOMIC DNA]</scope>
    <source>
        <strain evidence="5">Wonlab-2016</strain>
    </source>
</reference>
<dbReference type="PANTHER" id="PTHR24113:SF12">
    <property type="entry name" value="RAN GTPASE-ACTIVATING PROTEIN 1"/>
    <property type="match status" value="1"/>
</dbReference>
<dbReference type="SMART" id="SM00368">
    <property type="entry name" value="LRR_RI"/>
    <property type="match status" value="7"/>
</dbReference>
<dbReference type="EMBL" id="JACVVK020000011">
    <property type="protein sequence ID" value="KAK7505330.1"/>
    <property type="molecule type" value="Genomic_DNA"/>
</dbReference>
<dbReference type="SUPFAM" id="SSF52047">
    <property type="entry name" value="RNI-like"/>
    <property type="match status" value="1"/>
</dbReference>
<keyword evidence="2" id="KW-0433">Leucine-rich repeat</keyword>
<dbReference type="Gene3D" id="1.10.533.10">
    <property type="entry name" value="Death Domain, Fas"/>
    <property type="match status" value="1"/>
</dbReference>
<dbReference type="InterPro" id="IPR027038">
    <property type="entry name" value="RanGap"/>
</dbReference>
<evidence type="ECO:0000313" key="5">
    <source>
        <dbReference type="EMBL" id="KAK7505330.1"/>
    </source>
</evidence>
<proteinExistence type="predicted"/>
<evidence type="ECO:0000256" key="1">
    <source>
        <dbReference type="ARBA" id="ARBA00022468"/>
    </source>
</evidence>
<sequence>STKGFQHDEALAKRIQEEFTRRVDPTQLIIYLHHAFLTLSDETMYGRTEGARLMLQLMTRRGDWVPILLQGLRHREVGLADFADRIDQVYQRENVMEIDMDDDQEAMEVDADCEPPSPGPHQDHSLQAILQGKNPQELTGKDVQGYTQFVLAKIAETLFLQYTQDLSQVRFRVTWSGDMHVLRRLLASGAVCEALERGVLTSERRAWLAKQATMNGVKWKKMALKVTAREDDLNKVETFLRVKEEFSSPKNTVGALLLKAAGDVESRNPVTREHIHCLPRLLLSFVDWLLEHHPGLAQTAVKTLSKPPLDNALVETMATCRDYFGLDNNNHGEELARVATEMIRASEGGEFPENLSFQTEAEQGRHEHGGSQGGRPYVEAEADSELEETVRRLQASSLVVPVEVPDRENTFTFASPFVADFAFYCLARMSDSLPSGFVRRALKLGSEFAVLHLIDLALELMPLSSPPGTSVATALRDILSSVDAPRSVVEMFLSCYCYFKDPDLGNLPPTFWETFSAEAKRFFLQTRRSRKPSQRLEIPQIPLLQSAGRDDSVTVREILQHVLSARQEVDLGENLSLLNPRQLQAVLTCMQFTNVARFTLEENDNGWVVLQVDDKLRLEHLSANVMLQPAMKIRLENGQVKFLLGAMPSLESVARFNLTGCTVSPDDLQLLLDAMHVESVEELTLSGIPLGTGGKLPRFSHLRRLRALDLGNTGLRDDHMAWLNDQLRDIIDLRELTLDQNVITTLGLSRLAPSLASCKTLQVLRLAYCSLDAGAAYVLGSLLAAARDLHVLNLSNCHLLDSGLEHLSQALREHVQLGKISLRSGGYSPEGLTPFLSHLAKCSRMQHLELGGCLLAEEGDAAANKLTAALSQSGLWDYLGLWKCELGKTQFMEQLHTQTWQLRGVSTLVLQDNGLRDDHIELLANAIEQGVFRYLRHLNLRQNYTGEAGAIRLSEVLSSLTYLQELLLQHSNITLAGAKRLCFAVLGMSSMLTLDLSDSYGMERGEGLILVREIEEAVDEGKATIKKVDLDPKEEEREFRVMTDPKMMGFSPWNAKPGVHADAEVAEAKQSSAEEVPPKGDKPTVEATEVAPLARGRAEPDGEKITIDDKLCIFLGHSM</sequence>
<keyword evidence="3" id="KW-0677">Repeat</keyword>
<dbReference type="InterPro" id="IPR011029">
    <property type="entry name" value="DEATH-like_dom_sf"/>
</dbReference>
<evidence type="ECO:0000256" key="2">
    <source>
        <dbReference type="ARBA" id="ARBA00022614"/>
    </source>
</evidence>
<gene>
    <name evidence="5" type="ORF">BaRGS_00003492</name>
</gene>
<dbReference type="Proteomes" id="UP001519460">
    <property type="component" value="Unassembled WGS sequence"/>
</dbReference>
<dbReference type="Gene3D" id="3.80.10.10">
    <property type="entry name" value="Ribonuclease Inhibitor"/>
    <property type="match status" value="1"/>
</dbReference>
<comment type="caution">
    <text evidence="5">The sequence shown here is derived from an EMBL/GenBank/DDBJ whole genome shotgun (WGS) entry which is preliminary data.</text>
</comment>
<feature type="region of interest" description="Disordered" evidence="4">
    <location>
        <begin position="1067"/>
        <end position="1102"/>
    </location>
</feature>
<keyword evidence="6" id="KW-1185">Reference proteome</keyword>
<evidence type="ECO:0000313" key="6">
    <source>
        <dbReference type="Proteomes" id="UP001519460"/>
    </source>
</evidence>
<dbReference type="AlphaFoldDB" id="A0ABD0M0L8"/>
<dbReference type="GO" id="GO:0005096">
    <property type="term" value="F:GTPase activator activity"/>
    <property type="evidence" value="ECO:0007669"/>
    <property type="project" value="UniProtKB-KW"/>
</dbReference>
<evidence type="ECO:0000256" key="3">
    <source>
        <dbReference type="ARBA" id="ARBA00022737"/>
    </source>
</evidence>
<evidence type="ECO:0000256" key="4">
    <source>
        <dbReference type="SAM" id="MobiDB-lite"/>
    </source>
</evidence>
<dbReference type="InterPro" id="IPR032675">
    <property type="entry name" value="LRR_dom_sf"/>
</dbReference>
<accession>A0ABD0M0L8</accession>